<dbReference type="Proteomes" id="UP000027936">
    <property type="component" value="Unassembled WGS sequence"/>
</dbReference>
<dbReference type="InterPro" id="IPR014729">
    <property type="entry name" value="Rossmann-like_a/b/a_fold"/>
</dbReference>
<organism evidence="8 9">
    <name type="scientific">Schinkia azotoformans MEV2011</name>
    <dbReference type="NCBI Taxonomy" id="1348973"/>
    <lineage>
        <taxon>Bacteria</taxon>
        <taxon>Bacillati</taxon>
        <taxon>Bacillota</taxon>
        <taxon>Bacilli</taxon>
        <taxon>Bacillales</taxon>
        <taxon>Bacillaceae</taxon>
        <taxon>Calidifontibacillus/Schinkia group</taxon>
        <taxon>Schinkia</taxon>
    </lineage>
</organism>
<protein>
    <recommendedName>
        <fullName evidence="6">Adenosine 5'-phosphosulfate reductase</fullName>
        <shortName evidence="6">APS reductase</shortName>
        <ecNumber evidence="6">1.8.4.10</ecNumber>
    </recommendedName>
    <alternativeName>
        <fullName evidence="6">5'-adenylylsulfate reductase</fullName>
    </alternativeName>
    <alternativeName>
        <fullName evidence="6">Thioredoxin-dependent 5'-adenylylsulfate reductase</fullName>
    </alternativeName>
</protein>
<keyword evidence="2 6" id="KW-0560">Oxidoreductase</keyword>
<dbReference type="Gene3D" id="3.40.50.620">
    <property type="entry name" value="HUPs"/>
    <property type="match status" value="1"/>
</dbReference>
<keyword evidence="6" id="KW-0963">Cytoplasm</keyword>
<proteinExistence type="inferred from homology"/>
<dbReference type="EC" id="1.8.4.10" evidence="6"/>
<evidence type="ECO:0000259" key="7">
    <source>
        <dbReference type="Pfam" id="PF01507"/>
    </source>
</evidence>
<feature type="active site" description="Nucleophile; cysteine thiosulfonate intermediate" evidence="6">
    <location>
        <position position="226"/>
    </location>
</feature>
<comment type="pathway">
    <text evidence="5 6">Sulfur metabolism; hydrogen sulfide biosynthesis; sulfite from sulfate.</text>
</comment>
<evidence type="ECO:0000256" key="3">
    <source>
        <dbReference type="ARBA" id="ARBA00023004"/>
    </source>
</evidence>
<feature type="domain" description="Phosphoadenosine phosphosulphate reductase" evidence="7">
    <location>
        <begin position="34"/>
        <end position="206"/>
    </location>
</feature>
<dbReference type="NCBIfam" id="TIGR00434">
    <property type="entry name" value="cysH"/>
    <property type="match status" value="1"/>
</dbReference>
<dbReference type="Pfam" id="PF01507">
    <property type="entry name" value="PAPS_reduct"/>
    <property type="match status" value="1"/>
</dbReference>
<keyword evidence="4 6" id="KW-0411">Iron-sulfur</keyword>
<dbReference type="SUPFAM" id="SSF52402">
    <property type="entry name" value="Adenine nucleotide alpha hydrolases-like"/>
    <property type="match status" value="1"/>
</dbReference>
<gene>
    <name evidence="6" type="primary">cysH</name>
    <name evidence="8" type="ORF">M670_01514</name>
</gene>
<dbReference type="CDD" id="cd23945">
    <property type="entry name" value="PAPS_reductase"/>
    <property type="match status" value="1"/>
</dbReference>
<evidence type="ECO:0000256" key="2">
    <source>
        <dbReference type="ARBA" id="ARBA00023002"/>
    </source>
</evidence>
<dbReference type="GO" id="GO:0043866">
    <property type="term" value="F:adenylyl-sulfate reductase (thioredoxin) activity"/>
    <property type="evidence" value="ECO:0007669"/>
    <property type="project" value="UniProtKB-EC"/>
</dbReference>
<comment type="catalytic activity">
    <reaction evidence="6">
        <text>[thioredoxin]-disulfide + sulfite + AMP + 2 H(+) = adenosine 5'-phosphosulfate + [thioredoxin]-dithiol</text>
        <dbReference type="Rhea" id="RHEA:21976"/>
        <dbReference type="Rhea" id="RHEA-COMP:10698"/>
        <dbReference type="Rhea" id="RHEA-COMP:10700"/>
        <dbReference type="ChEBI" id="CHEBI:15378"/>
        <dbReference type="ChEBI" id="CHEBI:17359"/>
        <dbReference type="ChEBI" id="CHEBI:29950"/>
        <dbReference type="ChEBI" id="CHEBI:50058"/>
        <dbReference type="ChEBI" id="CHEBI:58243"/>
        <dbReference type="ChEBI" id="CHEBI:456215"/>
        <dbReference type="EC" id="1.8.4.10"/>
    </reaction>
</comment>
<comment type="subcellular location">
    <subcellularLocation>
        <location evidence="6">Cytoplasm</location>
    </subcellularLocation>
</comment>
<dbReference type="PATRIC" id="fig|1348973.3.peg.1479"/>
<dbReference type="PANTHER" id="PTHR46509">
    <property type="entry name" value="PHOSPHOADENOSINE PHOSPHOSULFATE REDUCTASE"/>
    <property type="match status" value="1"/>
</dbReference>
<feature type="binding site" evidence="6">
    <location>
        <position position="200"/>
    </location>
    <ligand>
        <name>[4Fe-4S] cluster</name>
        <dbReference type="ChEBI" id="CHEBI:49883"/>
    </ligand>
</feature>
<dbReference type="GO" id="GO:0004604">
    <property type="term" value="F:phosphoadenylyl-sulfate reductase (thioredoxin) activity"/>
    <property type="evidence" value="ECO:0007669"/>
    <property type="project" value="UniProtKB-UniRule"/>
</dbReference>
<feature type="binding site" evidence="6">
    <location>
        <position position="117"/>
    </location>
    <ligand>
        <name>[4Fe-4S] cluster</name>
        <dbReference type="ChEBI" id="CHEBI:49883"/>
    </ligand>
</feature>
<accession>A0A072P0W8</accession>
<sequence length="231" mass="27276">MLTYDSCPEELLKTISFKESMECLKWAYKEYGEEIVYACSFGAESSVLLHLISKIKPNARITFIDTSLHFKETYEILNEVKEKYPNFQINSIYTSMSLEDQANQYGENLWERNPNQCCQIRKIEPLKNELKKYKAWISGLRKSQSETRANIEYINMDRKFKTIKICPLIHWNWEEVWMYIKVHDLPYHELHDKGYPSIGCKVCTKPVTGDGDLRSGRWLNHQKTECGLHMD</sequence>
<evidence type="ECO:0000313" key="8">
    <source>
        <dbReference type="EMBL" id="KEF39125.1"/>
    </source>
</evidence>
<evidence type="ECO:0000256" key="1">
    <source>
        <dbReference type="ARBA" id="ARBA00009732"/>
    </source>
</evidence>
<comment type="cofactor">
    <cofactor evidence="6">
        <name>[4Fe-4S] cluster</name>
        <dbReference type="ChEBI" id="CHEBI:49883"/>
    </cofactor>
    <text evidence="6">Binds 1 [4Fe-4S] cluster per subunit.</text>
</comment>
<dbReference type="AlphaFoldDB" id="A0A072P0W8"/>
<dbReference type="GO" id="GO:0019379">
    <property type="term" value="P:sulfate assimilation, phosphoadenylyl sulfate reduction by phosphoadenylyl-sulfate reductase (thioredoxin)"/>
    <property type="evidence" value="ECO:0007669"/>
    <property type="project" value="UniProtKB-UniRule"/>
</dbReference>
<dbReference type="GO" id="GO:0046872">
    <property type="term" value="F:metal ion binding"/>
    <property type="evidence" value="ECO:0007669"/>
    <property type="project" value="UniProtKB-KW"/>
</dbReference>
<dbReference type="GO" id="GO:0070814">
    <property type="term" value="P:hydrogen sulfide biosynthetic process"/>
    <property type="evidence" value="ECO:0007669"/>
    <property type="project" value="UniProtKB-UniRule"/>
</dbReference>
<dbReference type="PIRSF" id="PIRSF000857">
    <property type="entry name" value="PAPS_reductase"/>
    <property type="match status" value="1"/>
</dbReference>
<dbReference type="InterPro" id="IPR002500">
    <property type="entry name" value="PAPS_reduct_dom"/>
</dbReference>
<dbReference type="GO" id="GO:0005737">
    <property type="term" value="C:cytoplasm"/>
    <property type="evidence" value="ECO:0007669"/>
    <property type="project" value="UniProtKB-SubCell"/>
</dbReference>
<dbReference type="OrthoDB" id="9772604at2"/>
<dbReference type="InterPro" id="IPR004511">
    <property type="entry name" value="PAPS/APS_Rdtase"/>
</dbReference>
<dbReference type="EMBL" id="JJRY01000004">
    <property type="protein sequence ID" value="KEF39125.1"/>
    <property type="molecule type" value="Genomic_DNA"/>
</dbReference>
<evidence type="ECO:0000256" key="6">
    <source>
        <dbReference type="HAMAP-Rule" id="MF_00063"/>
    </source>
</evidence>
<keyword evidence="6" id="KW-0479">Metal-binding</keyword>
<dbReference type="RefSeq" id="WP_035194549.1">
    <property type="nucleotide sequence ID" value="NZ_JJRY01000004.1"/>
</dbReference>
<name>A0A072P0W8_SCHAZ</name>
<dbReference type="GO" id="GO:0051539">
    <property type="term" value="F:4 iron, 4 sulfur cluster binding"/>
    <property type="evidence" value="ECO:0007669"/>
    <property type="project" value="UniProtKB-UniRule"/>
</dbReference>
<reference evidence="8 9" key="1">
    <citation type="submission" date="2014-04" db="EMBL/GenBank/DDBJ databases">
        <title>Draft genome sequence of Bacillus azotoformans MEV2011, a (co-) denitrifying strain unable to grow in the presence of oxygen.</title>
        <authorList>
            <person name="Nielsen M."/>
            <person name="Schreiber L."/>
            <person name="Finster K."/>
            <person name="Schramm A."/>
        </authorList>
    </citation>
    <scope>NUCLEOTIDE SEQUENCE [LARGE SCALE GENOMIC DNA]</scope>
    <source>
        <strain evidence="8 9">MEV2011</strain>
    </source>
</reference>
<dbReference type="HAMAP" id="MF_00063">
    <property type="entry name" value="CysH"/>
    <property type="match status" value="1"/>
</dbReference>
<keyword evidence="3 6" id="KW-0408">Iron</keyword>
<evidence type="ECO:0000256" key="5">
    <source>
        <dbReference type="ARBA" id="ARBA00024327"/>
    </source>
</evidence>
<evidence type="ECO:0000256" key="4">
    <source>
        <dbReference type="ARBA" id="ARBA00023014"/>
    </source>
</evidence>
<feature type="binding site" evidence="6">
    <location>
        <position position="118"/>
    </location>
    <ligand>
        <name>[4Fe-4S] cluster</name>
        <dbReference type="ChEBI" id="CHEBI:49883"/>
    </ligand>
</feature>
<comment type="caution">
    <text evidence="8">The sequence shown here is derived from an EMBL/GenBank/DDBJ whole genome shotgun (WGS) entry which is preliminary data.</text>
</comment>
<dbReference type="NCBIfam" id="NF002537">
    <property type="entry name" value="PRK02090.1"/>
    <property type="match status" value="1"/>
</dbReference>
<evidence type="ECO:0000313" key="9">
    <source>
        <dbReference type="Proteomes" id="UP000027936"/>
    </source>
</evidence>
<dbReference type="PANTHER" id="PTHR46509:SF1">
    <property type="entry name" value="PHOSPHOADENOSINE PHOSPHOSULFATE REDUCTASE"/>
    <property type="match status" value="1"/>
</dbReference>
<comment type="function">
    <text evidence="6">Catalyzes the formation of sulfite from adenosine 5'-phosphosulfate (APS) using thioredoxin as an electron donor.</text>
</comment>
<feature type="binding site" evidence="6">
    <location>
        <position position="203"/>
    </location>
    <ligand>
        <name>[4Fe-4S] cluster</name>
        <dbReference type="ChEBI" id="CHEBI:49883"/>
    </ligand>
</feature>
<comment type="similarity">
    <text evidence="1 6">Belongs to the PAPS reductase family. CysH subfamily.</text>
</comment>